<dbReference type="Gene3D" id="1.10.3720.10">
    <property type="entry name" value="MetI-like"/>
    <property type="match status" value="1"/>
</dbReference>
<evidence type="ECO:0000256" key="4">
    <source>
        <dbReference type="ARBA" id="ARBA00022692"/>
    </source>
</evidence>
<keyword evidence="6 7" id="KW-0472">Membrane</keyword>
<feature type="region of interest" description="Disordered" evidence="8">
    <location>
        <begin position="1"/>
        <end position="24"/>
    </location>
</feature>
<sequence>MTATSTTNATTPPGGGAPPEPGGVVPRRSPIRLLPPGFLPPGLLFALPFLLLFAAFLVWPLVQGLWMSFTDIALTGRGGDFVGTANYAEALADAEMWRTVGHTLLFTLISTVPLVVVALVMALLVYTGLPGQWVWRLAFFAPYLLPVGVVALLWLWLYQPDLGLWNQLLTALGLDRVDWLSDQSVALWSIALTTLWWTVGFNFLLFLAALQAVPDHLYEAAAIDGAGAWRRLWSVTLPQLRRITGVVTVLQVLASLKVFDQVYLLTKGGPNGATRPVLEYMYDVGFTGYRLGYASAISYVFFAIVIAVSVAQLAFVPRKES</sequence>
<accession>A0ABQ7FF64</accession>
<comment type="caution">
    <text evidence="10">The sequence shown here is derived from an EMBL/GenBank/DDBJ whole genome shotgun (WGS) entry which is preliminary data.</text>
</comment>
<dbReference type="PANTHER" id="PTHR30193:SF41">
    <property type="entry name" value="DIACETYLCHITOBIOSE UPTAKE SYSTEM PERMEASE PROTEIN NGCF"/>
    <property type="match status" value="1"/>
</dbReference>
<dbReference type="InterPro" id="IPR035906">
    <property type="entry name" value="MetI-like_sf"/>
</dbReference>
<reference evidence="10 11" key="1">
    <citation type="submission" date="2019-10" db="EMBL/GenBank/DDBJ databases">
        <title>Streptomyces tenebrisbrunneis sp.nov., an endogenous actinomycete isolated from of Lycium ruthenicum.</title>
        <authorList>
            <person name="Ma L."/>
        </authorList>
    </citation>
    <scope>NUCLEOTIDE SEQUENCE [LARGE SCALE GENOMIC DNA]</scope>
    <source>
        <strain evidence="10 11">TRM 66187</strain>
    </source>
</reference>
<feature type="domain" description="ABC transmembrane type-1" evidence="9">
    <location>
        <begin position="100"/>
        <end position="312"/>
    </location>
</feature>
<evidence type="ECO:0000256" key="6">
    <source>
        <dbReference type="ARBA" id="ARBA00023136"/>
    </source>
</evidence>
<keyword evidence="11" id="KW-1185">Reference proteome</keyword>
<comment type="subcellular location">
    <subcellularLocation>
        <location evidence="1 7">Cell membrane</location>
        <topology evidence="1 7">Multi-pass membrane protein</topology>
    </subcellularLocation>
</comment>
<evidence type="ECO:0000256" key="1">
    <source>
        <dbReference type="ARBA" id="ARBA00004651"/>
    </source>
</evidence>
<dbReference type="SUPFAM" id="SSF161098">
    <property type="entry name" value="MetI-like"/>
    <property type="match status" value="1"/>
</dbReference>
<feature type="transmembrane region" description="Helical" evidence="7">
    <location>
        <begin position="185"/>
        <end position="210"/>
    </location>
</feature>
<comment type="similarity">
    <text evidence="7">Belongs to the binding-protein-dependent transport system permease family.</text>
</comment>
<feature type="transmembrane region" description="Helical" evidence="7">
    <location>
        <begin position="296"/>
        <end position="316"/>
    </location>
</feature>
<dbReference type="RefSeq" id="WP_156206588.1">
    <property type="nucleotide sequence ID" value="NZ_WHPN01000301.1"/>
</dbReference>
<dbReference type="PANTHER" id="PTHR30193">
    <property type="entry name" value="ABC TRANSPORTER PERMEASE PROTEIN"/>
    <property type="match status" value="1"/>
</dbReference>
<gene>
    <name evidence="10" type="ORF">GCU69_17880</name>
</gene>
<organism evidence="10 11">
    <name type="scientific">Streptomyces lycii</name>
    <dbReference type="NCBI Taxonomy" id="2654337"/>
    <lineage>
        <taxon>Bacteria</taxon>
        <taxon>Bacillati</taxon>
        <taxon>Actinomycetota</taxon>
        <taxon>Actinomycetes</taxon>
        <taxon>Kitasatosporales</taxon>
        <taxon>Streptomycetaceae</taxon>
        <taxon>Streptomyces</taxon>
    </lineage>
</organism>
<feature type="transmembrane region" description="Helical" evidence="7">
    <location>
        <begin position="37"/>
        <end position="59"/>
    </location>
</feature>
<keyword evidence="3" id="KW-1003">Cell membrane</keyword>
<evidence type="ECO:0000313" key="10">
    <source>
        <dbReference type="EMBL" id="KAF4407679.1"/>
    </source>
</evidence>
<evidence type="ECO:0000256" key="7">
    <source>
        <dbReference type="RuleBase" id="RU363032"/>
    </source>
</evidence>
<dbReference type="EMBL" id="WHPN01000301">
    <property type="protein sequence ID" value="KAF4407679.1"/>
    <property type="molecule type" value="Genomic_DNA"/>
</dbReference>
<name>A0ABQ7FF64_9ACTN</name>
<dbReference type="InterPro" id="IPR000515">
    <property type="entry name" value="MetI-like"/>
</dbReference>
<evidence type="ECO:0000259" key="9">
    <source>
        <dbReference type="PROSITE" id="PS50928"/>
    </source>
</evidence>
<evidence type="ECO:0000313" key="11">
    <source>
        <dbReference type="Proteomes" id="UP000621266"/>
    </source>
</evidence>
<evidence type="ECO:0000256" key="5">
    <source>
        <dbReference type="ARBA" id="ARBA00022989"/>
    </source>
</evidence>
<feature type="transmembrane region" description="Helical" evidence="7">
    <location>
        <begin position="133"/>
        <end position="157"/>
    </location>
</feature>
<evidence type="ECO:0000256" key="3">
    <source>
        <dbReference type="ARBA" id="ARBA00022475"/>
    </source>
</evidence>
<dbReference type="Proteomes" id="UP000621266">
    <property type="component" value="Unassembled WGS sequence"/>
</dbReference>
<feature type="compositionally biased region" description="Low complexity" evidence="8">
    <location>
        <begin position="1"/>
        <end position="12"/>
    </location>
</feature>
<keyword evidence="2 7" id="KW-0813">Transport</keyword>
<dbReference type="InterPro" id="IPR051393">
    <property type="entry name" value="ABC_transporter_permease"/>
</dbReference>
<keyword evidence="4 7" id="KW-0812">Transmembrane</keyword>
<dbReference type="Pfam" id="PF00528">
    <property type="entry name" value="BPD_transp_1"/>
    <property type="match status" value="1"/>
</dbReference>
<dbReference type="CDD" id="cd06261">
    <property type="entry name" value="TM_PBP2"/>
    <property type="match status" value="1"/>
</dbReference>
<evidence type="ECO:0000256" key="2">
    <source>
        <dbReference type="ARBA" id="ARBA00022448"/>
    </source>
</evidence>
<protein>
    <submittedName>
        <fullName evidence="10">Sugar ABC transporter permease</fullName>
    </submittedName>
</protein>
<dbReference type="PROSITE" id="PS50928">
    <property type="entry name" value="ABC_TM1"/>
    <property type="match status" value="1"/>
</dbReference>
<feature type="transmembrane region" description="Helical" evidence="7">
    <location>
        <begin position="104"/>
        <end position="126"/>
    </location>
</feature>
<evidence type="ECO:0000256" key="8">
    <source>
        <dbReference type="SAM" id="MobiDB-lite"/>
    </source>
</evidence>
<keyword evidence="5 7" id="KW-1133">Transmembrane helix</keyword>
<proteinExistence type="inferred from homology"/>